<dbReference type="HOGENOM" id="CLU_039933_0_0_7"/>
<evidence type="ECO:0000313" key="3">
    <source>
        <dbReference type="Proteomes" id="UP000000442"/>
    </source>
</evidence>
<evidence type="ECO:0000259" key="1">
    <source>
        <dbReference type="Pfam" id="PF13598"/>
    </source>
</evidence>
<evidence type="ECO:0000313" key="2">
    <source>
        <dbReference type="EMBL" id="ACN17864.1"/>
    </source>
</evidence>
<dbReference type="Pfam" id="PF13598">
    <property type="entry name" value="DUF4139"/>
    <property type="match status" value="1"/>
</dbReference>
<name>C0QIC0_DESAH</name>
<dbReference type="PANTHER" id="PTHR38075:SF1">
    <property type="entry name" value="DUF4139 DOMAIN-CONTAINING PROTEIN"/>
    <property type="match status" value="1"/>
</dbReference>
<dbReference type="AlphaFoldDB" id="C0QIC0"/>
<protein>
    <recommendedName>
        <fullName evidence="1">DUF4139 domain-containing protein</fullName>
    </recommendedName>
</protein>
<organism evidence="2 3">
    <name type="scientific">Desulforapulum autotrophicum (strain ATCC 43914 / DSM 3382 / VKM B-1955 / HRM2)</name>
    <name type="common">Desulfobacterium autotrophicum</name>
    <dbReference type="NCBI Taxonomy" id="177437"/>
    <lineage>
        <taxon>Bacteria</taxon>
        <taxon>Pseudomonadati</taxon>
        <taxon>Thermodesulfobacteriota</taxon>
        <taxon>Desulfobacteria</taxon>
        <taxon>Desulfobacterales</taxon>
        <taxon>Desulfobacteraceae</taxon>
        <taxon>Desulforapulum</taxon>
    </lineage>
</organism>
<dbReference type="InterPro" id="IPR037291">
    <property type="entry name" value="DUF4139"/>
</dbReference>
<dbReference type="Proteomes" id="UP000000442">
    <property type="component" value="Chromosome"/>
</dbReference>
<sequence length="488" mass="54871">MVAKKKEGAMKQIIFILMLVQIATFQMFFSILPCSAQDGEIETNAADQTDLSVTIYNQDMALIKEQRSVTLPKGEVTLAIRDVSGRIIPETALLSSDDIRVLEQNFEFDLLTPESLLKKFTGKTIKIIRENRETGQEKTVEAKVLSTHNGIVLETGSGIETGLPGRLVFSHIPGNLRTSPTLTMTVQSIKAENRNLALSYLTHGLSWKADYVAELNPDDDRLNLSAWVTLTNTSSTDYTNARLQLVAGDIHLAPQQNQDRANPLMMRASAMAEDGFVQEQMFEYHLYTLGRQTTLKNNQTKQVALLQAENIPCQKEYRLSGNGYWFARNVGDGIQRPKVEVLLNLENSKNNNLGMPLPKGTVRVYKTDTRGMLQFAGEDNIDHTPEGGRLNLKLGNAFDITVEKRQTDFRKLPSTGQDTFQFQSSHDIRIMNAKKVPVTVKIYESMPGDWHIQKESHPHKKETAHQALWEIQVPPENQIALTYTVKTK</sequence>
<dbReference type="STRING" id="177437.HRM2_48160"/>
<keyword evidence="3" id="KW-1185">Reference proteome</keyword>
<dbReference type="EMBL" id="CP001087">
    <property type="protein sequence ID" value="ACN17864.1"/>
    <property type="molecule type" value="Genomic_DNA"/>
</dbReference>
<dbReference type="eggNOG" id="COG5316">
    <property type="taxonomic scope" value="Bacteria"/>
</dbReference>
<accession>C0QIC0</accession>
<dbReference type="KEGG" id="dat:HRM2_48160"/>
<feature type="domain" description="DUF4139" evidence="1">
    <location>
        <begin position="196"/>
        <end position="486"/>
    </location>
</feature>
<gene>
    <name evidence="2" type="ordered locus">HRM2_48160</name>
</gene>
<dbReference type="PANTHER" id="PTHR38075">
    <property type="entry name" value="DUF4139 DOMAIN-CONTAINING PROTEIN"/>
    <property type="match status" value="1"/>
</dbReference>
<reference evidence="2 3" key="1">
    <citation type="journal article" date="2009" name="Environ. Microbiol.">
        <title>Genome sequence of Desulfobacterium autotrophicum HRM2, a marine sulfate reducer oxidizing organic carbon completely to carbon dioxide.</title>
        <authorList>
            <person name="Strittmatter A.W."/>
            <person name="Liesegang H."/>
            <person name="Rabus R."/>
            <person name="Decker I."/>
            <person name="Amann J."/>
            <person name="Andres S."/>
            <person name="Henne A."/>
            <person name="Fricke W.F."/>
            <person name="Martinez-Arias R."/>
            <person name="Bartels D."/>
            <person name="Goesmann A."/>
            <person name="Krause L."/>
            <person name="Puehler A."/>
            <person name="Klenk H.P."/>
            <person name="Richter M."/>
            <person name="Schuler M."/>
            <person name="Gloeckner F.O."/>
            <person name="Meyerdierks A."/>
            <person name="Gottschalk G."/>
            <person name="Amann R."/>
        </authorList>
    </citation>
    <scope>NUCLEOTIDE SEQUENCE [LARGE SCALE GENOMIC DNA]</scope>
    <source>
        <strain evidence="3">ATCC 43914 / DSM 3382 / HRM2</strain>
    </source>
</reference>
<proteinExistence type="predicted"/>